<dbReference type="PROSITE" id="PS51257">
    <property type="entry name" value="PROKAR_LIPOPROTEIN"/>
    <property type="match status" value="1"/>
</dbReference>
<evidence type="ECO:0000256" key="2">
    <source>
        <dbReference type="SAM" id="SignalP"/>
    </source>
</evidence>
<accession>A0AAU2JZD1</accession>
<evidence type="ECO:0000313" key="3">
    <source>
        <dbReference type="EMBL" id="WTU78231.1"/>
    </source>
</evidence>
<name>A0AAU2JZD1_9ACTN</name>
<sequence length="160" mass="16960">MNMRGWRAIVLAVTGVVLTASCGYAAAIHSAEIPQEQLAGTWTSSAGTSLTFSKEHTFAGTGFDKVEAMAHCAHPETLSTGRWAFYVSPEGNGLIVPDETATRGHGLQLSFTGDPTCTVWVYLYGYLGDAEDPSMCPTKDPDAGCPPGGYLKRDKTASHS</sequence>
<organism evidence="3">
    <name type="scientific">Streptomyces sp. NBC_00049</name>
    <dbReference type="NCBI Taxonomy" id="2903617"/>
    <lineage>
        <taxon>Bacteria</taxon>
        <taxon>Bacillati</taxon>
        <taxon>Actinomycetota</taxon>
        <taxon>Actinomycetes</taxon>
        <taxon>Kitasatosporales</taxon>
        <taxon>Streptomycetaceae</taxon>
        <taxon>Streptomyces</taxon>
    </lineage>
</organism>
<reference evidence="3" key="1">
    <citation type="submission" date="2022-10" db="EMBL/GenBank/DDBJ databases">
        <title>The complete genomes of actinobacterial strains from the NBC collection.</title>
        <authorList>
            <person name="Joergensen T.S."/>
            <person name="Alvarez Arevalo M."/>
            <person name="Sterndorff E.B."/>
            <person name="Faurdal D."/>
            <person name="Vuksanovic O."/>
            <person name="Mourched A.-S."/>
            <person name="Charusanti P."/>
            <person name="Shaw S."/>
            <person name="Blin K."/>
            <person name="Weber T."/>
        </authorList>
    </citation>
    <scope>NUCLEOTIDE SEQUENCE</scope>
    <source>
        <strain evidence="3">NBC_00049</strain>
    </source>
</reference>
<dbReference type="EMBL" id="CP108264">
    <property type="protein sequence ID" value="WTU78231.1"/>
    <property type="molecule type" value="Genomic_DNA"/>
</dbReference>
<feature type="compositionally biased region" description="Basic and acidic residues" evidence="1">
    <location>
        <begin position="151"/>
        <end position="160"/>
    </location>
</feature>
<evidence type="ECO:0008006" key="4">
    <source>
        <dbReference type="Google" id="ProtNLM"/>
    </source>
</evidence>
<proteinExistence type="predicted"/>
<keyword evidence="2" id="KW-0732">Signal</keyword>
<feature type="chain" id="PRO_5043480168" description="Lipoprotein" evidence="2">
    <location>
        <begin position="26"/>
        <end position="160"/>
    </location>
</feature>
<evidence type="ECO:0000256" key="1">
    <source>
        <dbReference type="SAM" id="MobiDB-lite"/>
    </source>
</evidence>
<gene>
    <name evidence="3" type="ORF">OG327_35770</name>
</gene>
<dbReference type="AlphaFoldDB" id="A0AAU2JZD1"/>
<protein>
    <recommendedName>
        <fullName evidence="4">Lipoprotein</fullName>
    </recommendedName>
</protein>
<feature type="region of interest" description="Disordered" evidence="1">
    <location>
        <begin position="137"/>
        <end position="160"/>
    </location>
</feature>
<feature type="signal peptide" evidence="2">
    <location>
        <begin position="1"/>
        <end position="25"/>
    </location>
</feature>